<dbReference type="EMBL" id="JZWI01000009">
    <property type="protein sequence ID" value="KLN56804.1"/>
    <property type="molecule type" value="Genomic_DNA"/>
</dbReference>
<sequence>MTTTTTEDTTFLVQLTDLHIREPGRLAYGRIDTAPFLEHAVQSVLRLPQRPDAVVITGDLSDFGRAAEYEHLARLLAPLTMPVYLMPGNHDDRGQLRRSFPGHAYLAAGVGSAGFVQYAVRVGALRLLTLDTCVPGASHGELCGERLGWLEEQLDACRGEPVVIAMHHPPFRTLIGHMDEIGLQRGAEALEALVARHGNVERVICGHLHRAIDVRFGGTIASTSPAPAHQVCLDLSPGAPSAWALEPPGFRVHAWSAQDGRLVTHLAASGTFEGPFPFHDNGELID</sequence>
<comment type="similarity">
    <text evidence="4">Belongs to the cyclic nucleotide phosphodiesterase class-III family.</text>
</comment>
<dbReference type="GO" id="GO:0004114">
    <property type="term" value="F:3',5'-cyclic-nucleotide phosphodiesterase activity"/>
    <property type="evidence" value="ECO:0007669"/>
    <property type="project" value="UniProtKB-EC"/>
</dbReference>
<dbReference type="InterPro" id="IPR050884">
    <property type="entry name" value="CNP_phosphodiesterase-III"/>
</dbReference>
<evidence type="ECO:0000256" key="1">
    <source>
        <dbReference type="ARBA" id="ARBA00022723"/>
    </source>
</evidence>
<proteinExistence type="inferred from homology"/>
<evidence type="ECO:0000259" key="5">
    <source>
        <dbReference type="Pfam" id="PF00149"/>
    </source>
</evidence>
<dbReference type="EC" id="3.1.4.17" evidence="6"/>
<protein>
    <submittedName>
        <fullName evidence="6">3',5'-cyclic adenosine monophosphate phosphodiesterase CpdA</fullName>
        <ecNumber evidence="6">3.1.4.17</ecNumber>
    </submittedName>
</protein>
<dbReference type="Gene3D" id="3.30.750.180">
    <property type="entry name" value="GpdQ, beta-strand dimerisation domain"/>
    <property type="match status" value="1"/>
</dbReference>
<name>A0A0H2M312_VARPD</name>
<evidence type="ECO:0000256" key="2">
    <source>
        <dbReference type="ARBA" id="ARBA00022801"/>
    </source>
</evidence>
<gene>
    <name evidence="6" type="primary">cpdA1</name>
    <name evidence="6" type="ORF">VPARA_20070</name>
</gene>
<dbReference type="PANTHER" id="PTHR42988:SF2">
    <property type="entry name" value="CYCLIC NUCLEOTIDE PHOSPHODIESTERASE CBUA0032-RELATED"/>
    <property type="match status" value="1"/>
</dbReference>
<dbReference type="GO" id="GO:0046872">
    <property type="term" value="F:metal ion binding"/>
    <property type="evidence" value="ECO:0007669"/>
    <property type="project" value="UniProtKB-KW"/>
</dbReference>
<dbReference type="PATRIC" id="fig|34073.19.peg.2059"/>
<dbReference type="PANTHER" id="PTHR42988">
    <property type="entry name" value="PHOSPHOHYDROLASE"/>
    <property type="match status" value="1"/>
</dbReference>
<dbReference type="SUPFAM" id="SSF56300">
    <property type="entry name" value="Metallo-dependent phosphatases"/>
    <property type="match status" value="1"/>
</dbReference>
<dbReference type="RefSeq" id="WP_047784380.1">
    <property type="nucleotide sequence ID" value="NZ_JZWI01000009.1"/>
</dbReference>
<feature type="domain" description="Calcineurin-like phosphoesterase" evidence="5">
    <location>
        <begin position="13"/>
        <end position="210"/>
    </location>
</feature>
<evidence type="ECO:0000313" key="7">
    <source>
        <dbReference type="Proteomes" id="UP000035170"/>
    </source>
</evidence>
<organism evidence="6 7">
    <name type="scientific">Variovorax paradoxus</name>
    <dbReference type="NCBI Taxonomy" id="34073"/>
    <lineage>
        <taxon>Bacteria</taxon>
        <taxon>Pseudomonadati</taxon>
        <taxon>Pseudomonadota</taxon>
        <taxon>Betaproteobacteria</taxon>
        <taxon>Burkholderiales</taxon>
        <taxon>Comamonadaceae</taxon>
        <taxon>Variovorax</taxon>
    </lineage>
</organism>
<dbReference type="Pfam" id="PF00149">
    <property type="entry name" value="Metallophos"/>
    <property type="match status" value="1"/>
</dbReference>
<keyword evidence="2 6" id="KW-0378">Hydrolase</keyword>
<accession>A0A0H2M312</accession>
<dbReference type="InterPro" id="IPR029052">
    <property type="entry name" value="Metallo-depent_PP-like"/>
</dbReference>
<evidence type="ECO:0000256" key="4">
    <source>
        <dbReference type="ARBA" id="ARBA00025742"/>
    </source>
</evidence>
<dbReference type="Gene3D" id="3.60.21.40">
    <property type="entry name" value="GpdQ, catalytic alpha/beta sandwich domain"/>
    <property type="match status" value="1"/>
</dbReference>
<dbReference type="InterPro" id="IPR042283">
    <property type="entry name" value="GpdQ_catalytic"/>
</dbReference>
<dbReference type="InterPro" id="IPR004843">
    <property type="entry name" value="Calcineurin-like_PHP"/>
</dbReference>
<keyword evidence="3" id="KW-0408">Iron</keyword>
<evidence type="ECO:0000313" key="6">
    <source>
        <dbReference type="EMBL" id="KLN56804.1"/>
    </source>
</evidence>
<comment type="caution">
    <text evidence="6">The sequence shown here is derived from an EMBL/GenBank/DDBJ whole genome shotgun (WGS) entry which is preliminary data.</text>
</comment>
<dbReference type="AlphaFoldDB" id="A0A0H2M312"/>
<keyword evidence="1" id="KW-0479">Metal-binding</keyword>
<dbReference type="Proteomes" id="UP000035170">
    <property type="component" value="Unassembled WGS sequence"/>
</dbReference>
<dbReference type="InterPro" id="IPR026575">
    <property type="entry name" value="GpdQ/CpdA-like"/>
</dbReference>
<evidence type="ECO:0000256" key="3">
    <source>
        <dbReference type="ARBA" id="ARBA00023004"/>
    </source>
</evidence>
<reference evidence="6 7" key="1">
    <citation type="submission" date="2015-03" db="EMBL/GenBank/DDBJ databases">
        <title>Genome sequence of Variovorax paradoxus TBEA6.</title>
        <authorList>
            <person name="Poehlein A."/>
            <person name="Schuldes J."/>
            <person name="Wuebbeler J.H."/>
            <person name="Hiessl S."/>
            <person name="Steinbuechel A."/>
            <person name="Daniel R."/>
        </authorList>
    </citation>
    <scope>NUCLEOTIDE SEQUENCE [LARGE SCALE GENOMIC DNA]</scope>
    <source>
        <strain evidence="6 7">TBEA6</strain>
    </source>
</reference>
<keyword evidence="7" id="KW-1185">Reference proteome</keyword>
<dbReference type="CDD" id="cd07402">
    <property type="entry name" value="MPP_GpdQ"/>
    <property type="match status" value="1"/>
</dbReference>
<dbReference type="InterPro" id="IPR042281">
    <property type="entry name" value="GpdQ_beta-strand"/>
</dbReference>